<dbReference type="EMBL" id="BOPG01000071">
    <property type="protein sequence ID" value="GIJ61816.1"/>
    <property type="molecule type" value="Genomic_DNA"/>
</dbReference>
<feature type="transmembrane region" description="Helical" evidence="7">
    <location>
        <begin position="553"/>
        <end position="575"/>
    </location>
</feature>
<dbReference type="Proteomes" id="UP000612585">
    <property type="component" value="Unassembled WGS sequence"/>
</dbReference>
<evidence type="ECO:0000256" key="4">
    <source>
        <dbReference type="ARBA" id="ARBA00022692"/>
    </source>
</evidence>
<dbReference type="Gene3D" id="1.20.1640.10">
    <property type="entry name" value="Multidrug efflux transporter AcrB transmembrane domain"/>
    <property type="match status" value="2"/>
</dbReference>
<keyword evidence="4 7" id="KW-0812">Transmembrane</keyword>
<dbReference type="PANTHER" id="PTHR33406">
    <property type="entry name" value="MEMBRANE PROTEIN MJ1562-RELATED"/>
    <property type="match status" value="1"/>
</dbReference>
<dbReference type="SUPFAM" id="SSF82866">
    <property type="entry name" value="Multidrug efflux transporter AcrB transmembrane domain"/>
    <property type="match status" value="2"/>
</dbReference>
<accession>A0A8J3ZD90</accession>
<evidence type="ECO:0000256" key="3">
    <source>
        <dbReference type="ARBA" id="ARBA00022475"/>
    </source>
</evidence>
<evidence type="ECO:0000256" key="1">
    <source>
        <dbReference type="ARBA" id="ARBA00004651"/>
    </source>
</evidence>
<dbReference type="InterPro" id="IPR050545">
    <property type="entry name" value="Mycobact_MmpL"/>
</dbReference>
<dbReference type="InterPro" id="IPR004869">
    <property type="entry name" value="MMPL_dom"/>
</dbReference>
<feature type="transmembrane region" description="Helical" evidence="7">
    <location>
        <begin position="278"/>
        <end position="296"/>
    </location>
</feature>
<gene>
    <name evidence="9" type="ORF">Vau01_093320</name>
</gene>
<protein>
    <submittedName>
        <fullName evidence="9">Putative membrane protein</fullName>
    </submittedName>
</protein>
<evidence type="ECO:0000256" key="5">
    <source>
        <dbReference type="ARBA" id="ARBA00022989"/>
    </source>
</evidence>
<feature type="domain" description="Membrane transport protein MMPL" evidence="8">
    <location>
        <begin position="71"/>
        <end position="395"/>
    </location>
</feature>
<organism evidence="9 10">
    <name type="scientific">Virgisporangium aurantiacum</name>
    <dbReference type="NCBI Taxonomy" id="175570"/>
    <lineage>
        <taxon>Bacteria</taxon>
        <taxon>Bacillati</taxon>
        <taxon>Actinomycetota</taxon>
        <taxon>Actinomycetes</taxon>
        <taxon>Micromonosporales</taxon>
        <taxon>Micromonosporaceae</taxon>
        <taxon>Virgisporangium</taxon>
    </lineage>
</organism>
<feature type="transmembrane region" description="Helical" evidence="7">
    <location>
        <begin position="692"/>
        <end position="711"/>
    </location>
</feature>
<feature type="transmembrane region" description="Helical" evidence="7">
    <location>
        <begin position="229"/>
        <end position="250"/>
    </location>
</feature>
<dbReference type="AlphaFoldDB" id="A0A8J3ZD90"/>
<evidence type="ECO:0000256" key="6">
    <source>
        <dbReference type="ARBA" id="ARBA00023136"/>
    </source>
</evidence>
<feature type="transmembrane region" description="Helical" evidence="7">
    <location>
        <begin position="184"/>
        <end position="217"/>
    </location>
</feature>
<comment type="subcellular location">
    <subcellularLocation>
        <location evidence="1">Cell membrane</location>
        <topology evidence="1">Multi-pass membrane protein</topology>
    </subcellularLocation>
</comment>
<evidence type="ECO:0000313" key="10">
    <source>
        <dbReference type="Proteomes" id="UP000612585"/>
    </source>
</evidence>
<keyword evidence="5 7" id="KW-1133">Transmembrane helix</keyword>
<evidence type="ECO:0000256" key="2">
    <source>
        <dbReference type="ARBA" id="ARBA00010157"/>
    </source>
</evidence>
<feature type="transmembrane region" description="Helical" evidence="7">
    <location>
        <begin position="580"/>
        <end position="599"/>
    </location>
</feature>
<name>A0A8J3ZD90_9ACTN</name>
<feature type="transmembrane region" description="Helical" evidence="7">
    <location>
        <begin position="14"/>
        <end position="35"/>
    </location>
</feature>
<dbReference type="RefSeq" id="WP_204007010.1">
    <property type="nucleotide sequence ID" value="NZ_BOPG01000071.1"/>
</dbReference>
<dbReference type="PANTHER" id="PTHR33406:SF11">
    <property type="entry name" value="MEMBRANE PROTEIN SCO6666-RELATED"/>
    <property type="match status" value="1"/>
</dbReference>
<feature type="transmembrane region" description="Helical" evidence="7">
    <location>
        <begin position="619"/>
        <end position="639"/>
    </location>
</feature>
<sequence length="753" mass="77770">MLSVVARLSVRRPVLVVVVWLAAVAGSFAVGTGVFDRLVSDVGQVPGSESDRAADLIDRADGPRSISLSAIVYGAPVTDPALIAAVDAAIADVRGMPGVVAVTDPVPSTASGRAFGLRVQVEPGPDADATVRAVNDRLHRIATGTVAGPGAVAVAVSGGGLTDQEFNHQAQSDVRKAETLTTPVVLLLLLFVFGGLTAAGLPLLIAVAGVGGTFAILFACSEVTDVSVYSIQVATMLSVGLAVDYGLLIVSRFREERAVVPGVPAAVIRTMATAGRTVVYSGLTVAAVLAGLLVFPDPFLRSMGVAGVGVVTFVVAAAVTLLPALLALAGRRIRPVRPAPRIRTVRPARPAPALLALAGRRIRSALPVLPVLPVRPAPAHGGRFAAIARAVQRRPLLTLLAAAALMLLLAVPVLDLRLAQVDARLLPATTQTRQVHDATAAHFPELDTPAPIVIAIGAPADSPVVAALRRRILAVPHVTGIAPAAGTGPVTVLRATIDVPGYSPQARRAVAAIRALRPVRPLPPLAAPVEFAVTGDTALLVDYEAMITGRLPYAVAVIALGTLVLLFLFTGSVLLPVKAVATNVLSIGAALGAVVWVFQQGHLASWFGTTRLDATHVSVPVLVGAIAFGLSVDYEVFLLSRIRENWLATGDNQEAVARGLQHTGRIITSAALLLAVVFAGFLTAGFVPVKAIGLGLTLAVALDATVVRLLLVPATMTLAGRFNWWAPAPLRGLHTRLGLTEPAGPRRAQAVRQ</sequence>
<feature type="transmembrane region" description="Helical" evidence="7">
    <location>
        <begin position="302"/>
        <end position="328"/>
    </location>
</feature>
<keyword evidence="3" id="KW-1003">Cell membrane</keyword>
<evidence type="ECO:0000313" key="9">
    <source>
        <dbReference type="EMBL" id="GIJ61816.1"/>
    </source>
</evidence>
<evidence type="ECO:0000256" key="7">
    <source>
        <dbReference type="SAM" id="Phobius"/>
    </source>
</evidence>
<feature type="transmembrane region" description="Helical" evidence="7">
    <location>
        <begin position="396"/>
        <end position="414"/>
    </location>
</feature>
<keyword evidence="6 7" id="KW-0472">Membrane</keyword>
<proteinExistence type="inferred from homology"/>
<reference evidence="9" key="1">
    <citation type="submission" date="2021-01" db="EMBL/GenBank/DDBJ databases">
        <title>Whole genome shotgun sequence of Virgisporangium aurantiacum NBRC 16421.</title>
        <authorList>
            <person name="Komaki H."/>
            <person name="Tamura T."/>
        </authorList>
    </citation>
    <scope>NUCLEOTIDE SEQUENCE</scope>
    <source>
        <strain evidence="9">NBRC 16421</strain>
    </source>
</reference>
<comment type="similarity">
    <text evidence="2">Belongs to the resistance-nodulation-cell division (RND) (TC 2.A.6) family. MmpL subfamily.</text>
</comment>
<dbReference type="Pfam" id="PF03176">
    <property type="entry name" value="MMPL"/>
    <property type="match status" value="2"/>
</dbReference>
<feature type="transmembrane region" description="Helical" evidence="7">
    <location>
        <begin position="666"/>
        <end position="686"/>
    </location>
</feature>
<evidence type="ECO:0000259" key="8">
    <source>
        <dbReference type="Pfam" id="PF03176"/>
    </source>
</evidence>
<feature type="domain" description="Membrane transport protein MMPL" evidence="8">
    <location>
        <begin position="494"/>
        <end position="727"/>
    </location>
</feature>
<dbReference type="GO" id="GO:0005886">
    <property type="term" value="C:plasma membrane"/>
    <property type="evidence" value="ECO:0007669"/>
    <property type="project" value="UniProtKB-SubCell"/>
</dbReference>
<keyword evidence="10" id="KW-1185">Reference proteome</keyword>
<comment type="caution">
    <text evidence="9">The sequence shown here is derived from an EMBL/GenBank/DDBJ whole genome shotgun (WGS) entry which is preliminary data.</text>
</comment>